<evidence type="ECO:0000313" key="8">
    <source>
        <dbReference type="EMBL" id="KAF7996449.1"/>
    </source>
</evidence>
<name>A0A835CTX1_APHGI</name>
<comment type="similarity">
    <text evidence="1 4">Belongs to the serpin family.</text>
</comment>
<gene>
    <name evidence="8" type="ORF">HCN44_002081</name>
</gene>
<keyword evidence="9" id="KW-1185">Reference proteome</keyword>
<sequence length="394" mass="44626">MRKLKVGTVLIILNIIAVCGEPSWIYKNVNKFIGDFHEVLASESNNGAFSALGTWLLLSMTYHGAAEKTRNLFHPVIGHGPESRRTILKAQKEFIKTFKGDSSSGLIWINKIYLADDITINPDFNKIVKSIFQSSARNIDFHDPIEASDTINYQIDDETDSTFSKIVIPADFNRKTQLVLVNAIKFTGYWKFPFDASKTRKEKFQLGGGKTIYVPTMSATFMCDAGTLKNIPAQYVVLLFKVKAIEEELKNEKLASIRNWKNKQKQKYHVQLPKFKIESNWNLDEPIKNLGLKNIFTNDANFGRMTDESVSVDKILQNVKINVNEKGCSSSASSSSSYENNDSNESSTWSHKKSTLSVRVDRPFLVFIMKKGVISLSARITKPCFCRYKESIIE</sequence>
<evidence type="ECO:0000256" key="4">
    <source>
        <dbReference type="RuleBase" id="RU000411"/>
    </source>
</evidence>
<protein>
    <recommendedName>
        <fullName evidence="7">Serpin domain-containing protein</fullName>
    </recommendedName>
</protein>
<comment type="caution">
    <text evidence="8">The sequence shown here is derived from an EMBL/GenBank/DDBJ whole genome shotgun (WGS) entry which is preliminary data.</text>
</comment>
<evidence type="ECO:0000256" key="5">
    <source>
        <dbReference type="SAM" id="MobiDB-lite"/>
    </source>
</evidence>
<dbReference type="InterPro" id="IPR000215">
    <property type="entry name" value="Serpin_fam"/>
</dbReference>
<evidence type="ECO:0000256" key="6">
    <source>
        <dbReference type="SAM" id="SignalP"/>
    </source>
</evidence>
<dbReference type="OrthoDB" id="671595at2759"/>
<evidence type="ECO:0000256" key="1">
    <source>
        <dbReference type="ARBA" id="ARBA00009500"/>
    </source>
</evidence>
<dbReference type="Gene3D" id="3.30.497.10">
    <property type="entry name" value="Antithrombin, subunit I, domain 2"/>
    <property type="match status" value="1"/>
</dbReference>
<feature type="signal peptide" evidence="6">
    <location>
        <begin position="1"/>
        <end position="20"/>
    </location>
</feature>
<feature type="region of interest" description="Disordered" evidence="5">
    <location>
        <begin position="326"/>
        <end position="352"/>
    </location>
</feature>
<dbReference type="PANTHER" id="PTHR11461">
    <property type="entry name" value="SERINE PROTEASE INHIBITOR, SERPIN"/>
    <property type="match status" value="1"/>
</dbReference>
<proteinExistence type="inferred from homology"/>
<feature type="compositionally biased region" description="Low complexity" evidence="5">
    <location>
        <begin position="329"/>
        <end position="347"/>
    </location>
</feature>
<dbReference type="PANTHER" id="PTHR11461:SF211">
    <property type="entry name" value="GH10112P-RELATED"/>
    <property type="match status" value="1"/>
</dbReference>
<dbReference type="Pfam" id="PF00079">
    <property type="entry name" value="Serpin"/>
    <property type="match status" value="1"/>
</dbReference>
<keyword evidence="3" id="KW-0722">Serine protease inhibitor</keyword>
<evidence type="ECO:0000256" key="2">
    <source>
        <dbReference type="ARBA" id="ARBA00022690"/>
    </source>
</evidence>
<dbReference type="Proteomes" id="UP000639338">
    <property type="component" value="Unassembled WGS sequence"/>
</dbReference>
<keyword evidence="6" id="KW-0732">Signal</keyword>
<dbReference type="EMBL" id="JACMRX010000001">
    <property type="protein sequence ID" value="KAF7996449.1"/>
    <property type="molecule type" value="Genomic_DNA"/>
</dbReference>
<dbReference type="SMART" id="SM00093">
    <property type="entry name" value="SERPIN"/>
    <property type="match status" value="1"/>
</dbReference>
<dbReference type="InterPro" id="IPR023796">
    <property type="entry name" value="Serpin_dom"/>
</dbReference>
<dbReference type="InterPro" id="IPR036186">
    <property type="entry name" value="Serpin_sf"/>
</dbReference>
<dbReference type="InterPro" id="IPR042178">
    <property type="entry name" value="Serpin_sf_1"/>
</dbReference>
<feature type="chain" id="PRO_5032485270" description="Serpin domain-containing protein" evidence="6">
    <location>
        <begin position="21"/>
        <end position="394"/>
    </location>
</feature>
<dbReference type="Gene3D" id="2.30.39.10">
    <property type="entry name" value="Alpha-1-antitrypsin, domain 1"/>
    <property type="match status" value="1"/>
</dbReference>
<dbReference type="InterPro" id="IPR042185">
    <property type="entry name" value="Serpin_sf_2"/>
</dbReference>
<feature type="domain" description="Serpin" evidence="7">
    <location>
        <begin position="34"/>
        <end position="383"/>
    </location>
</feature>
<reference evidence="8 9" key="1">
    <citation type="submission" date="2020-08" db="EMBL/GenBank/DDBJ databases">
        <title>Aphidius gifuensis genome sequencing and assembly.</title>
        <authorList>
            <person name="Du Z."/>
        </authorList>
    </citation>
    <scope>NUCLEOTIDE SEQUENCE [LARGE SCALE GENOMIC DNA]</scope>
    <source>
        <strain evidence="8">YNYX2018</strain>
        <tissue evidence="8">Adults</tissue>
    </source>
</reference>
<dbReference type="AlphaFoldDB" id="A0A835CTX1"/>
<dbReference type="GO" id="GO:0004867">
    <property type="term" value="F:serine-type endopeptidase inhibitor activity"/>
    <property type="evidence" value="ECO:0007669"/>
    <property type="project" value="UniProtKB-KW"/>
</dbReference>
<organism evidence="8 9">
    <name type="scientific">Aphidius gifuensis</name>
    <name type="common">Parasitoid wasp</name>
    <dbReference type="NCBI Taxonomy" id="684658"/>
    <lineage>
        <taxon>Eukaryota</taxon>
        <taxon>Metazoa</taxon>
        <taxon>Ecdysozoa</taxon>
        <taxon>Arthropoda</taxon>
        <taxon>Hexapoda</taxon>
        <taxon>Insecta</taxon>
        <taxon>Pterygota</taxon>
        <taxon>Neoptera</taxon>
        <taxon>Endopterygota</taxon>
        <taxon>Hymenoptera</taxon>
        <taxon>Apocrita</taxon>
        <taxon>Ichneumonoidea</taxon>
        <taxon>Braconidae</taxon>
        <taxon>Aphidiinae</taxon>
        <taxon>Aphidius</taxon>
    </lineage>
</organism>
<accession>A0A835CTX1</accession>
<evidence type="ECO:0000259" key="7">
    <source>
        <dbReference type="SMART" id="SM00093"/>
    </source>
</evidence>
<dbReference type="GO" id="GO:0005615">
    <property type="term" value="C:extracellular space"/>
    <property type="evidence" value="ECO:0007669"/>
    <property type="project" value="InterPro"/>
</dbReference>
<dbReference type="SUPFAM" id="SSF56574">
    <property type="entry name" value="Serpins"/>
    <property type="match status" value="1"/>
</dbReference>
<evidence type="ECO:0000256" key="3">
    <source>
        <dbReference type="ARBA" id="ARBA00022900"/>
    </source>
</evidence>
<evidence type="ECO:0000313" key="9">
    <source>
        <dbReference type="Proteomes" id="UP000639338"/>
    </source>
</evidence>
<keyword evidence="2" id="KW-0646">Protease inhibitor</keyword>